<evidence type="ECO:0000313" key="2">
    <source>
        <dbReference type="EMBL" id="RWY41658.1"/>
    </source>
</evidence>
<dbReference type="PANTHER" id="PTHR23131:SF0">
    <property type="entry name" value="ENDORIBONUCLEASE LACTB2"/>
    <property type="match status" value="1"/>
</dbReference>
<organism evidence="2 3">
    <name type="scientific">Falsigemmobacter intermedius</name>
    <dbReference type="NCBI Taxonomy" id="1553448"/>
    <lineage>
        <taxon>Bacteria</taxon>
        <taxon>Pseudomonadati</taxon>
        <taxon>Pseudomonadota</taxon>
        <taxon>Alphaproteobacteria</taxon>
        <taxon>Rhodobacterales</taxon>
        <taxon>Paracoccaceae</taxon>
        <taxon>Falsigemmobacter</taxon>
    </lineage>
</organism>
<dbReference type="Pfam" id="PF17778">
    <property type="entry name" value="WHD_BLACT"/>
    <property type="match status" value="1"/>
</dbReference>
<dbReference type="OrthoDB" id="9788263at2"/>
<dbReference type="InterPro" id="IPR001279">
    <property type="entry name" value="Metallo-B-lactamas"/>
</dbReference>
<feature type="domain" description="Metallo-beta-lactamase" evidence="1">
    <location>
        <begin position="37"/>
        <end position="214"/>
    </location>
</feature>
<dbReference type="InterPro" id="IPR036866">
    <property type="entry name" value="RibonucZ/Hydroxyglut_hydro"/>
</dbReference>
<evidence type="ECO:0000313" key="3">
    <source>
        <dbReference type="Proteomes" id="UP000287168"/>
    </source>
</evidence>
<dbReference type="Gene3D" id="3.60.15.10">
    <property type="entry name" value="Ribonuclease Z/Hydroxyacylglutathione hydrolase-like"/>
    <property type="match status" value="1"/>
</dbReference>
<protein>
    <submittedName>
        <fullName evidence="2">MBL fold metallo-hydrolase</fullName>
    </submittedName>
</protein>
<dbReference type="Pfam" id="PF00753">
    <property type="entry name" value="Lactamase_B"/>
    <property type="match status" value="1"/>
</dbReference>
<dbReference type="EMBL" id="SBLC01000009">
    <property type="protein sequence ID" value="RWY41658.1"/>
    <property type="molecule type" value="Genomic_DNA"/>
</dbReference>
<dbReference type="PANTHER" id="PTHR23131">
    <property type="entry name" value="ENDORIBONUCLEASE LACTB2"/>
    <property type="match status" value="1"/>
</dbReference>
<gene>
    <name evidence="2" type="ORF">EP867_07925</name>
</gene>
<dbReference type="InterPro" id="IPR050662">
    <property type="entry name" value="Sec-metab_biosynth-thioest"/>
</dbReference>
<keyword evidence="3" id="KW-1185">Reference proteome</keyword>
<dbReference type="CDD" id="cd16278">
    <property type="entry name" value="metallo-hydrolase-like_MBL-fold"/>
    <property type="match status" value="1"/>
</dbReference>
<dbReference type="GO" id="GO:0016787">
    <property type="term" value="F:hydrolase activity"/>
    <property type="evidence" value="ECO:0007669"/>
    <property type="project" value="UniProtKB-KW"/>
</dbReference>
<accession>A0A3S4XT21</accession>
<dbReference type="Gene3D" id="1.10.10.10">
    <property type="entry name" value="Winged helix-like DNA-binding domain superfamily/Winged helix DNA-binding domain"/>
    <property type="match status" value="1"/>
</dbReference>
<dbReference type="Proteomes" id="UP000287168">
    <property type="component" value="Unassembled WGS sequence"/>
</dbReference>
<reference evidence="2 3" key="1">
    <citation type="journal article" date="2015" name="Int. J. Syst. Evol. Microbiol.">
        <title>Gemmobacter intermedius sp. nov., isolated from a white stork (Ciconia ciconia).</title>
        <authorList>
            <person name="Kampfer P."/>
            <person name="Jerzak L."/>
            <person name="Wilharm G."/>
            <person name="Golke J."/>
            <person name="Busse H.J."/>
            <person name="Glaeser S.P."/>
        </authorList>
    </citation>
    <scope>NUCLEOTIDE SEQUENCE [LARGE SCALE GENOMIC DNA]</scope>
    <source>
        <strain evidence="2 3">119/4</strain>
    </source>
</reference>
<evidence type="ECO:0000259" key="1">
    <source>
        <dbReference type="SMART" id="SM00849"/>
    </source>
</evidence>
<sequence>MTTGHPFDSAAPGQPVRLTDTLRVLLAPNPSALTGRGTNSYLIGQGEVTLLDPGPDDPSHLQAILAALSPGERITRILVSHAHHDHSDLAPALKAATGAPVFAFGTARDGLNPAWQAMSDLGGGEGCDHSFTPDILIADGEILTGDGWQLEALHTPGHLGNHLCFVMGDGIFSADLAMGWATSIVSPPDGDMSDYMTSLDRLIARAPRVLWPGHGSPVEPALPRLEYLRSHRLGREAQILAALCDGPGSAAELAARIYADVDPSLLPAAGRNVLAHLLDLHQRNKALASPAPGRDALWSLPAE</sequence>
<dbReference type="AlphaFoldDB" id="A0A3S4XT21"/>
<dbReference type="SUPFAM" id="SSF56281">
    <property type="entry name" value="Metallo-hydrolase/oxidoreductase"/>
    <property type="match status" value="1"/>
</dbReference>
<dbReference type="SMART" id="SM00849">
    <property type="entry name" value="Lactamase_B"/>
    <property type="match status" value="1"/>
</dbReference>
<dbReference type="InterPro" id="IPR036388">
    <property type="entry name" value="WH-like_DNA-bd_sf"/>
</dbReference>
<dbReference type="InterPro" id="IPR041516">
    <property type="entry name" value="LACTB2_WH"/>
</dbReference>
<name>A0A3S4XT21_9RHOB</name>
<proteinExistence type="predicted"/>
<keyword evidence="2" id="KW-0378">Hydrolase</keyword>
<dbReference type="RefSeq" id="WP_128487934.1">
    <property type="nucleotide sequence ID" value="NZ_JBHLXB010000017.1"/>
</dbReference>
<comment type="caution">
    <text evidence="2">The sequence shown here is derived from an EMBL/GenBank/DDBJ whole genome shotgun (WGS) entry which is preliminary data.</text>
</comment>